<dbReference type="InterPro" id="IPR001647">
    <property type="entry name" value="HTH_TetR"/>
</dbReference>
<dbReference type="InterPro" id="IPR009057">
    <property type="entry name" value="Homeodomain-like_sf"/>
</dbReference>
<dbReference type="RefSeq" id="WP_170254352.1">
    <property type="nucleotide sequence ID" value="NZ_BKAE01000012.1"/>
</dbReference>
<dbReference type="PANTHER" id="PTHR30055">
    <property type="entry name" value="HTH-TYPE TRANSCRIPTIONAL REGULATOR RUTR"/>
    <property type="match status" value="1"/>
</dbReference>
<protein>
    <submittedName>
        <fullName evidence="6">Transcriptional regulator, TetR family</fullName>
    </submittedName>
</protein>
<dbReference type="InterPro" id="IPR036271">
    <property type="entry name" value="Tet_transcr_reg_TetR-rel_C_sf"/>
</dbReference>
<keyword evidence="7" id="KW-1185">Reference proteome</keyword>
<dbReference type="STRING" id="1005944.SAMN05192576_3899"/>
<evidence type="ECO:0000313" key="6">
    <source>
        <dbReference type="EMBL" id="SDO38278.1"/>
    </source>
</evidence>
<evidence type="ECO:0000259" key="5">
    <source>
        <dbReference type="PROSITE" id="PS50977"/>
    </source>
</evidence>
<dbReference type="SUPFAM" id="SSF48498">
    <property type="entry name" value="Tetracyclin repressor-like, C-terminal domain"/>
    <property type="match status" value="1"/>
</dbReference>
<dbReference type="EMBL" id="FNIC01000008">
    <property type="protein sequence ID" value="SDO38278.1"/>
    <property type="molecule type" value="Genomic_DNA"/>
</dbReference>
<dbReference type="PROSITE" id="PS50977">
    <property type="entry name" value="HTH_TETR_2"/>
    <property type="match status" value="1"/>
</dbReference>
<evidence type="ECO:0000256" key="2">
    <source>
        <dbReference type="ARBA" id="ARBA00023125"/>
    </source>
</evidence>
<gene>
    <name evidence="6" type="ORF">SAMN05192576_3899</name>
</gene>
<dbReference type="GO" id="GO:0003700">
    <property type="term" value="F:DNA-binding transcription factor activity"/>
    <property type="evidence" value="ECO:0007669"/>
    <property type="project" value="TreeGrafter"/>
</dbReference>
<evidence type="ECO:0000256" key="3">
    <source>
        <dbReference type="ARBA" id="ARBA00023163"/>
    </source>
</evidence>
<dbReference type="AlphaFoldDB" id="A0A1H0J3A8"/>
<dbReference type="SUPFAM" id="SSF46689">
    <property type="entry name" value="Homeodomain-like"/>
    <property type="match status" value="1"/>
</dbReference>
<dbReference type="Gene3D" id="1.10.357.10">
    <property type="entry name" value="Tetracycline Repressor, domain 2"/>
    <property type="match status" value="1"/>
</dbReference>
<keyword evidence="3" id="KW-0804">Transcription</keyword>
<dbReference type="Proteomes" id="UP000199004">
    <property type="component" value="Unassembled WGS sequence"/>
</dbReference>
<evidence type="ECO:0000256" key="1">
    <source>
        <dbReference type="ARBA" id="ARBA00023015"/>
    </source>
</evidence>
<proteinExistence type="predicted"/>
<dbReference type="PANTHER" id="PTHR30055:SF234">
    <property type="entry name" value="HTH-TYPE TRANSCRIPTIONAL REGULATOR BETI"/>
    <property type="match status" value="1"/>
</dbReference>
<feature type="DNA-binding region" description="H-T-H motif" evidence="4">
    <location>
        <begin position="32"/>
        <end position="51"/>
    </location>
</feature>
<dbReference type="Gene3D" id="1.10.10.60">
    <property type="entry name" value="Homeodomain-like"/>
    <property type="match status" value="1"/>
</dbReference>
<dbReference type="Pfam" id="PF00440">
    <property type="entry name" value="TetR_N"/>
    <property type="match status" value="1"/>
</dbReference>
<dbReference type="GO" id="GO:0000976">
    <property type="term" value="F:transcription cis-regulatory region binding"/>
    <property type="evidence" value="ECO:0007669"/>
    <property type="project" value="TreeGrafter"/>
</dbReference>
<sequence>MSVVDERRSLYRDLVLDAAELEFARVGFAESKMAAIAKASDLSLATVYKTFSGKNEIWNDLHAERMTALLALVDERTASAGSPLARLLDGIAAVAEFLMAHDAYLELSLGASSGWLTAGGRAGVQRTVWSSGLDMIAAGVEAARAAGEVADLRPRIAAGLVVSALQVWLSDWVESGRDRDPDVVATDLVSHLRAMLTSVTR</sequence>
<accession>A0A1H0J3A8</accession>
<reference evidence="6 7" key="1">
    <citation type="submission" date="2016-10" db="EMBL/GenBank/DDBJ databases">
        <authorList>
            <person name="de Groot N.N."/>
        </authorList>
    </citation>
    <scope>NUCLEOTIDE SEQUENCE [LARGE SCALE GENOMIC DNA]</scope>
    <source>
        <strain evidence="6 7">CGMCC 1.11147</strain>
    </source>
</reference>
<keyword evidence="2 4" id="KW-0238">DNA-binding</keyword>
<dbReference type="InterPro" id="IPR050109">
    <property type="entry name" value="HTH-type_TetR-like_transc_reg"/>
</dbReference>
<keyword evidence="1" id="KW-0805">Transcription regulation</keyword>
<organism evidence="6 7">
    <name type="scientific">Nocardioides szechwanensis</name>
    <dbReference type="NCBI Taxonomy" id="1005944"/>
    <lineage>
        <taxon>Bacteria</taxon>
        <taxon>Bacillati</taxon>
        <taxon>Actinomycetota</taxon>
        <taxon>Actinomycetes</taxon>
        <taxon>Propionibacteriales</taxon>
        <taxon>Nocardioidaceae</taxon>
        <taxon>Nocardioides</taxon>
    </lineage>
</organism>
<evidence type="ECO:0000256" key="4">
    <source>
        <dbReference type="PROSITE-ProRule" id="PRU00335"/>
    </source>
</evidence>
<evidence type="ECO:0000313" key="7">
    <source>
        <dbReference type="Proteomes" id="UP000199004"/>
    </source>
</evidence>
<name>A0A1H0J3A8_9ACTN</name>
<feature type="domain" description="HTH tetR-type" evidence="5">
    <location>
        <begin position="9"/>
        <end position="69"/>
    </location>
</feature>